<keyword evidence="3" id="KW-1185">Reference proteome</keyword>
<feature type="compositionally biased region" description="Basic residues" evidence="1">
    <location>
        <begin position="1262"/>
        <end position="1276"/>
    </location>
</feature>
<feature type="region of interest" description="Disordered" evidence="1">
    <location>
        <begin position="499"/>
        <end position="519"/>
    </location>
</feature>
<feature type="compositionally biased region" description="Low complexity" evidence="1">
    <location>
        <begin position="1096"/>
        <end position="1121"/>
    </location>
</feature>
<protein>
    <submittedName>
        <fullName evidence="2">ATP-dependent DNA helicase PIF1</fullName>
    </submittedName>
</protein>
<feature type="compositionally biased region" description="Low complexity" evidence="1">
    <location>
        <begin position="1200"/>
        <end position="1233"/>
    </location>
</feature>
<keyword evidence="2" id="KW-0347">Helicase</keyword>
<feature type="compositionally biased region" description="Low complexity" evidence="1">
    <location>
        <begin position="981"/>
        <end position="997"/>
    </location>
</feature>
<dbReference type="GO" id="GO:0004386">
    <property type="term" value="F:helicase activity"/>
    <property type="evidence" value="ECO:0007669"/>
    <property type="project" value="UniProtKB-KW"/>
</dbReference>
<feature type="region of interest" description="Disordered" evidence="1">
    <location>
        <begin position="844"/>
        <end position="870"/>
    </location>
</feature>
<gene>
    <name evidence="2" type="ORF">O9K51_03186</name>
</gene>
<sequence length="1276" mass="136658">MAAEAPSPAASQSRPTRGGRGGRGRGGFRGRGGGRGGKARATTTKDYKVVPRGIFNSRGRVKTFVQSRPQASFDRNRNIKDSFRVLCKSVKPALEELANRTIKRLQGRKDAYKDYDETSEVEAALDSRLAEVQQQEKIRLELGLNMAKRRLHAEETVANLQYQNGVEEMYEECYDGMLERLRMLEAQHAKGLPVDIRDDRYEYKVISDEHLDNEFGVYNEYDKDGNLVPYPARVEGTKRYKLGQQSQEDAKADKAAKAAALKEKNNTGTRGRGAPKRKAQDQPEDAPTPKKATRTSARLAAAGLSETGPAKGLLAADEEASAPFGTETPDAEDSTPGSPEPEEEPAQDVTEGRFLPKSATDADEHGLRSCEWRHDGVNVIHNRFILPPYYKFGDWEIGFSDSRNSKEHQRKKQAAANPFTGNPNSGAWYFDHRVVDYDSSQLTARSLDQETVAKHGLHPTTGLFLADSKNDKEPAGSYVMPGKPVVYIANPSGRISHASRSFQVTTTQRSVEEAPARSEMRSALHKFCKKNDIGPEDMDLTGYVLTDEELRAKSLGTAEPDDRTQSQSEETTSDNENVAEPSAQEAPQATEAGGVTSLSILTYALATHCAEEESSRPTPAVTKTSRYDAIRDVFTSSKPEPAPAPVSGSLGMNMLAQICNIEPPMTDATRNTNHAALAAIIAPRQPTQATAEVGVIAGAEAPEQTQGQEFATRYPQQHEAAPTTLAPPQEHQVQHVGPALPHPVQQMDRGVMAPVMQQDRGIAPGQQVQQQDRGMMQQMLPQDSGMVAPMHQQESRIMPHQAVQHAGAMMPHPDARHAEYVQQQPSHHSGHTLQDQDQHYRAASFSHPDHRESPYASNQSIHSSQAAELPTKTQYKSVRFAEPVVPPHISLRQTETNPRPDANMVAAAVPSSPSFNPEGVTMYGFGAIPTMSTGGQAASSAAAADAATRAEQAHAQTPAPAAMPKKIRIKIVTKASKQSTAEETTAPATTTAATTAAKPKRARKGKTPQPDEAAPAAPPTKSRKRKAAAESDEAAPAAPPTKAKKRKTAAQSDDESAPATAPTKPKETTAFQCDESAPAAPTKPKKTKVTECDESAPTALPAKAKTTKASQADEPTPAASTKPKKTKATASDESAPAALPTKSKKAKAAQADEPAPAAPAKPMKRKAAECEDSAPVDPPTLPKKRKIVLKKTAAAGQPKNTDTNNSPATSTSTVASNAADAAAAPGVTAASDAAAAQTIAFAFNQAPAGSETAASAGEGPKRRTRSTKAKTAVSKK</sequence>
<keyword evidence="2" id="KW-0378">Hydrolase</keyword>
<proteinExistence type="predicted"/>
<feature type="region of interest" description="Disordered" evidence="1">
    <location>
        <begin position="1"/>
        <end position="44"/>
    </location>
</feature>
<feature type="compositionally biased region" description="Low complexity" evidence="1">
    <location>
        <begin position="1148"/>
        <end position="1161"/>
    </location>
</feature>
<feature type="compositionally biased region" description="Low complexity" evidence="1">
    <location>
        <begin position="943"/>
        <end position="957"/>
    </location>
</feature>
<dbReference type="AlphaFoldDB" id="A0AB34G067"/>
<feature type="compositionally biased region" description="Basic and acidic residues" evidence="1">
    <location>
        <begin position="510"/>
        <end position="519"/>
    </location>
</feature>
<feature type="region of interest" description="Disordered" evidence="1">
    <location>
        <begin position="943"/>
        <end position="1233"/>
    </location>
</feature>
<feature type="region of interest" description="Disordered" evidence="1">
    <location>
        <begin position="554"/>
        <end position="591"/>
    </location>
</feature>
<reference evidence="2" key="1">
    <citation type="submission" date="2023-01" db="EMBL/GenBank/DDBJ databases">
        <title>The growth and conidiation of Purpureocillium lavendulum are regulated by nitrogen source and histone H3K14 acetylation.</title>
        <authorList>
            <person name="Tang P."/>
            <person name="Han J."/>
            <person name="Zhang C."/>
            <person name="Tang P."/>
            <person name="Qi F."/>
            <person name="Zhang K."/>
            <person name="Liang L."/>
        </authorList>
    </citation>
    <scope>NUCLEOTIDE SEQUENCE</scope>
    <source>
        <strain evidence="2">YMF1.00683</strain>
    </source>
</reference>
<comment type="caution">
    <text evidence="2">The sequence shown here is derived from an EMBL/GenBank/DDBJ whole genome shotgun (WGS) entry which is preliminary data.</text>
</comment>
<organism evidence="2 3">
    <name type="scientific">Purpureocillium lavendulum</name>
    <dbReference type="NCBI Taxonomy" id="1247861"/>
    <lineage>
        <taxon>Eukaryota</taxon>
        <taxon>Fungi</taxon>
        <taxon>Dikarya</taxon>
        <taxon>Ascomycota</taxon>
        <taxon>Pezizomycotina</taxon>
        <taxon>Sordariomycetes</taxon>
        <taxon>Hypocreomycetidae</taxon>
        <taxon>Hypocreales</taxon>
        <taxon>Ophiocordycipitaceae</taxon>
        <taxon>Purpureocillium</taxon>
    </lineage>
</organism>
<keyword evidence="2" id="KW-0067">ATP-binding</keyword>
<feature type="compositionally biased region" description="Polar residues" evidence="1">
    <location>
        <begin position="855"/>
        <end position="870"/>
    </location>
</feature>
<feature type="compositionally biased region" description="Low complexity" evidence="1">
    <location>
        <begin position="1246"/>
        <end position="1258"/>
    </location>
</feature>
<feature type="compositionally biased region" description="Polar residues" evidence="1">
    <location>
        <begin position="565"/>
        <end position="576"/>
    </location>
</feature>
<feature type="compositionally biased region" description="Polar residues" evidence="1">
    <location>
        <begin position="499"/>
        <end position="509"/>
    </location>
</feature>
<name>A0AB34G067_9HYPO</name>
<feature type="compositionally biased region" description="Low complexity" evidence="1">
    <location>
        <begin position="1"/>
        <end position="15"/>
    </location>
</feature>
<evidence type="ECO:0000313" key="2">
    <source>
        <dbReference type="EMBL" id="KAJ6444787.1"/>
    </source>
</evidence>
<evidence type="ECO:0000256" key="1">
    <source>
        <dbReference type="SAM" id="MobiDB-lite"/>
    </source>
</evidence>
<keyword evidence="2" id="KW-0547">Nucleotide-binding</keyword>
<feature type="region of interest" description="Disordered" evidence="1">
    <location>
        <begin position="239"/>
        <end position="296"/>
    </location>
</feature>
<feature type="region of interest" description="Disordered" evidence="1">
    <location>
        <begin position="1246"/>
        <end position="1276"/>
    </location>
</feature>
<feature type="region of interest" description="Disordered" evidence="1">
    <location>
        <begin position="321"/>
        <end position="354"/>
    </location>
</feature>
<feature type="compositionally biased region" description="Basic and acidic residues" evidence="1">
    <location>
        <begin position="248"/>
        <end position="265"/>
    </location>
</feature>
<evidence type="ECO:0000313" key="3">
    <source>
        <dbReference type="Proteomes" id="UP001163105"/>
    </source>
</evidence>
<dbReference type="Proteomes" id="UP001163105">
    <property type="component" value="Unassembled WGS sequence"/>
</dbReference>
<accession>A0AB34G067</accession>
<dbReference type="EMBL" id="JAQHRD010000002">
    <property type="protein sequence ID" value="KAJ6444787.1"/>
    <property type="molecule type" value="Genomic_DNA"/>
</dbReference>